<reference evidence="3" key="1">
    <citation type="submission" date="2020-02" db="EMBL/GenBank/DDBJ databases">
        <authorList>
            <person name="Meier V. D."/>
        </authorList>
    </citation>
    <scope>NUCLEOTIDE SEQUENCE</scope>
    <source>
        <strain evidence="3">AVDCRST_MAG46</strain>
    </source>
</reference>
<keyword evidence="2" id="KW-1133">Transmembrane helix</keyword>
<protein>
    <recommendedName>
        <fullName evidence="4">DUF3099 domain-containing protein</fullName>
    </recommendedName>
</protein>
<dbReference type="AlphaFoldDB" id="A0A6J4KWD5"/>
<keyword evidence="2" id="KW-0472">Membrane</keyword>
<evidence type="ECO:0000256" key="2">
    <source>
        <dbReference type="SAM" id="Phobius"/>
    </source>
</evidence>
<evidence type="ECO:0000256" key="1">
    <source>
        <dbReference type="SAM" id="MobiDB-lite"/>
    </source>
</evidence>
<sequence length="102" mass="11632">MERREAARQDSASITDARTPRSEDIRRRQVRYVLSMLIRTLCFVGAVIASGWLRWTLIGGAVFLPYVAVVLANAANQRRPQEMKAYRPELLELDSGDDRRAL</sequence>
<gene>
    <name evidence="3" type="ORF">AVDCRST_MAG46-482</name>
</gene>
<evidence type="ECO:0000313" key="3">
    <source>
        <dbReference type="EMBL" id="CAA9315729.1"/>
    </source>
</evidence>
<evidence type="ECO:0008006" key="4">
    <source>
        <dbReference type="Google" id="ProtNLM"/>
    </source>
</evidence>
<dbReference type="Pfam" id="PF11298">
    <property type="entry name" value="DUF3099"/>
    <property type="match status" value="1"/>
</dbReference>
<accession>A0A6J4KWD5</accession>
<keyword evidence="2" id="KW-0812">Transmembrane</keyword>
<feature type="region of interest" description="Disordered" evidence="1">
    <location>
        <begin position="1"/>
        <end position="22"/>
    </location>
</feature>
<organism evidence="3">
    <name type="scientific">uncultured Nocardioidaceae bacterium</name>
    <dbReference type="NCBI Taxonomy" id="253824"/>
    <lineage>
        <taxon>Bacteria</taxon>
        <taxon>Bacillati</taxon>
        <taxon>Actinomycetota</taxon>
        <taxon>Actinomycetes</taxon>
        <taxon>Propionibacteriales</taxon>
        <taxon>Nocardioidaceae</taxon>
        <taxon>environmental samples</taxon>
    </lineage>
</organism>
<feature type="transmembrane region" description="Helical" evidence="2">
    <location>
        <begin position="30"/>
        <end position="49"/>
    </location>
</feature>
<name>A0A6J4KWD5_9ACTN</name>
<dbReference type="InterPro" id="IPR021449">
    <property type="entry name" value="DUF3099"/>
</dbReference>
<dbReference type="EMBL" id="CADCUD010000037">
    <property type="protein sequence ID" value="CAA9315729.1"/>
    <property type="molecule type" value="Genomic_DNA"/>
</dbReference>
<proteinExistence type="predicted"/>
<feature type="transmembrane region" description="Helical" evidence="2">
    <location>
        <begin position="55"/>
        <end position="75"/>
    </location>
</feature>